<evidence type="ECO:0000256" key="1">
    <source>
        <dbReference type="ARBA" id="ARBA00004651"/>
    </source>
</evidence>
<sequence length="322" mass="37395">MDNGLIFALLLDGQGGAKPLNWQQVNAWKLEQGELWLHLDYSVYQTKEWLFNDADLDLAVAETLLSSESRPRFSQLDSGSLMAWRGVNLNPNEEPDDMVALRLWRDEHRLITTLKRDLSSVNELVTLLERKRGALNLSELMVELADKLVGHISEIVNNYEEQMASLEEQVIEDSSAKLRSELSQLRRQVISLRRYMTPQKEALMRFSMEKLAWMNQHERIELREVVDRITKELEDLEALRERAVVAQEELQNRLGEQLNNRMYMLSIITAIFLPLGFLTGMFGINIGGMPGVENPNAFRYFAWMIVILVAIQLVIFKWKKWF</sequence>
<feature type="transmembrane region" description="Helical" evidence="12">
    <location>
        <begin position="263"/>
        <end position="286"/>
    </location>
</feature>
<keyword evidence="9" id="KW-0406">Ion transport</keyword>
<dbReference type="InterPro" id="IPR045863">
    <property type="entry name" value="CorA_TM1_TM2"/>
</dbReference>
<evidence type="ECO:0000256" key="2">
    <source>
        <dbReference type="ARBA" id="ARBA00009765"/>
    </source>
</evidence>
<dbReference type="Pfam" id="PF01544">
    <property type="entry name" value="CorA"/>
    <property type="match status" value="1"/>
</dbReference>
<evidence type="ECO:0000256" key="5">
    <source>
        <dbReference type="ARBA" id="ARBA00022519"/>
    </source>
</evidence>
<keyword evidence="5" id="KW-0997">Cell inner membrane</keyword>
<keyword evidence="14" id="KW-1185">Reference proteome</keyword>
<evidence type="ECO:0000256" key="12">
    <source>
        <dbReference type="SAM" id="Phobius"/>
    </source>
</evidence>
<keyword evidence="8 12" id="KW-1133">Transmembrane helix</keyword>
<evidence type="ECO:0000313" key="13">
    <source>
        <dbReference type="EMBL" id="MBO1927063.1"/>
    </source>
</evidence>
<dbReference type="InterPro" id="IPR002523">
    <property type="entry name" value="MgTranspt_CorA/ZnTranspt_ZntB"/>
</dbReference>
<protein>
    <submittedName>
        <fullName evidence="13">Zinc transporter ZntB</fullName>
    </submittedName>
</protein>
<keyword evidence="10 12" id="KW-0472">Membrane</keyword>
<feature type="coiled-coil region" evidence="11">
    <location>
        <begin position="219"/>
        <end position="256"/>
    </location>
</feature>
<dbReference type="PANTHER" id="PTHR46494:SF3">
    <property type="entry name" value="ZINC TRANSPORT PROTEIN ZNTB"/>
    <property type="match status" value="1"/>
</dbReference>
<dbReference type="SUPFAM" id="SSF143865">
    <property type="entry name" value="CorA soluble domain-like"/>
    <property type="match status" value="1"/>
</dbReference>
<dbReference type="Gene3D" id="1.20.58.340">
    <property type="entry name" value="Magnesium transport protein CorA, transmembrane region"/>
    <property type="match status" value="2"/>
</dbReference>
<comment type="caution">
    <text evidence="13">The sequence shown here is derived from an EMBL/GenBank/DDBJ whole genome shotgun (WGS) entry which is preliminary data.</text>
</comment>
<organism evidence="13 14">
    <name type="scientific">Thiomicrorhabdus marina</name>
    <dbReference type="NCBI Taxonomy" id="2818442"/>
    <lineage>
        <taxon>Bacteria</taxon>
        <taxon>Pseudomonadati</taxon>
        <taxon>Pseudomonadota</taxon>
        <taxon>Gammaproteobacteria</taxon>
        <taxon>Thiotrichales</taxon>
        <taxon>Piscirickettsiaceae</taxon>
        <taxon>Thiomicrorhabdus</taxon>
    </lineage>
</organism>
<evidence type="ECO:0000256" key="4">
    <source>
        <dbReference type="ARBA" id="ARBA00022475"/>
    </source>
</evidence>
<dbReference type="InterPro" id="IPR045861">
    <property type="entry name" value="CorA_cytoplasmic_dom"/>
</dbReference>
<comment type="similarity">
    <text evidence="2">Belongs to the CorA metal ion transporter (MIT) (TC 1.A.35) family.</text>
</comment>
<evidence type="ECO:0000256" key="11">
    <source>
        <dbReference type="SAM" id="Coils"/>
    </source>
</evidence>
<gene>
    <name evidence="13" type="ORF">J3998_05685</name>
</gene>
<evidence type="ECO:0000256" key="7">
    <source>
        <dbReference type="ARBA" id="ARBA00022833"/>
    </source>
</evidence>
<evidence type="ECO:0000256" key="8">
    <source>
        <dbReference type="ARBA" id="ARBA00022989"/>
    </source>
</evidence>
<evidence type="ECO:0000256" key="9">
    <source>
        <dbReference type="ARBA" id="ARBA00023065"/>
    </source>
</evidence>
<name>A0ABS3Q4H3_9GAMM</name>
<feature type="coiled-coil region" evidence="11">
    <location>
        <begin position="149"/>
        <end position="176"/>
    </location>
</feature>
<keyword evidence="6 12" id="KW-0812">Transmembrane</keyword>
<keyword evidence="11" id="KW-0175">Coiled coil</keyword>
<evidence type="ECO:0000256" key="3">
    <source>
        <dbReference type="ARBA" id="ARBA00022448"/>
    </source>
</evidence>
<dbReference type="Gene3D" id="3.30.460.20">
    <property type="entry name" value="CorA soluble domain-like"/>
    <property type="match status" value="1"/>
</dbReference>
<evidence type="ECO:0000256" key="6">
    <source>
        <dbReference type="ARBA" id="ARBA00022692"/>
    </source>
</evidence>
<feature type="transmembrane region" description="Helical" evidence="12">
    <location>
        <begin position="298"/>
        <end position="316"/>
    </location>
</feature>
<dbReference type="CDD" id="cd12833">
    <property type="entry name" value="ZntB-like_1"/>
    <property type="match status" value="1"/>
</dbReference>
<keyword evidence="3" id="KW-0813">Transport</keyword>
<keyword evidence="4" id="KW-1003">Cell membrane</keyword>
<comment type="subcellular location">
    <subcellularLocation>
        <location evidence="1">Cell membrane</location>
        <topology evidence="1">Multi-pass membrane protein</topology>
    </subcellularLocation>
</comment>
<dbReference type="PANTHER" id="PTHR46494">
    <property type="entry name" value="CORA FAMILY METAL ION TRANSPORTER (EUROFUNG)"/>
    <property type="match status" value="1"/>
</dbReference>
<evidence type="ECO:0000256" key="10">
    <source>
        <dbReference type="ARBA" id="ARBA00023136"/>
    </source>
</evidence>
<evidence type="ECO:0000313" key="14">
    <source>
        <dbReference type="Proteomes" id="UP000664835"/>
    </source>
</evidence>
<dbReference type="EMBL" id="JAGETV010000007">
    <property type="protein sequence ID" value="MBO1927063.1"/>
    <property type="molecule type" value="Genomic_DNA"/>
</dbReference>
<dbReference type="SUPFAM" id="SSF144083">
    <property type="entry name" value="Magnesium transport protein CorA, transmembrane region"/>
    <property type="match status" value="1"/>
</dbReference>
<accession>A0ABS3Q4H3</accession>
<keyword evidence="7" id="KW-0862">Zinc</keyword>
<dbReference type="RefSeq" id="WP_208148512.1">
    <property type="nucleotide sequence ID" value="NZ_JAGETV010000007.1"/>
</dbReference>
<proteinExistence type="inferred from homology"/>
<dbReference type="Proteomes" id="UP000664835">
    <property type="component" value="Unassembled WGS sequence"/>
</dbReference>
<reference evidence="13 14" key="1">
    <citation type="submission" date="2021-03" db="EMBL/GenBank/DDBJ databases">
        <title>Thiomicrorhabdus sp.nov.,novel sulfur-oxidizing bacteria isolated from coastal sediment.</title>
        <authorList>
            <person name="Liu X."/>
        </authorList>
    </citation>
    <scope>NUCLEOTIDE SEQUENCE [LARGE SCALE GENOMIC DNA]</scope>
    <source>
        <strain evidence="13 14">6S2-11</strain>
    </source>
</reference>